<name>A0ABN3CL11_9ACTN</name>
<dbReference type="InterPro" id="IPR011008">
    <property type="entry name" value="Dimeric_a/b-barrel"/>
</dbReference>
<dbReference type="EMBL" id="BAAAQX010000015">
    <property type="protein sequence ID" value="GAA2210144.1"/>
    <property type="molecule type" value="Genomic_DNA"/>
</dbReference>
<organism evidence="2 3">
    <name type="scientific">Nonomuraea monospora</name>
    <dbReference type="NCBI Taxonomy" id="568818"/>
    <lineage>
        <taxon>Bacteria</taxon>
        <taxon>Bacillati</taxon>
        <taxon>Actinomycetota</taxon>
        <taxon>Actinomycetes</taxon>
        <taxon>Streptosporangiales</taxon>
        <taxon>Streptosporangiaceae</taxon>
        <taxon>Nonomuraea</taxon>
    </lineage>
</organism>
<evidence type="ECO:0000259" key="1">
    <source>
        <dbReference type="Pfam" id="PF07978"/>
    </source>
</evidence>
<dbReference type="InterPro" id="IPR012577">
    <property type="entry name" value="NIPSNAP"/>
</dbReference>
<sequence length="225" mass="25628">MTRAYRRRMIHELRRYTLLPGRRDTLISLFEREFIETQEAAGMRITGSFREVGEPDTFPWLRAFPDMASRKAALEAFYGGPVWQANRDAANATMIDSDDVLLLRSAGPDFPSWERPPVGATPPSSLYVATIHHVEGDDFAELFHRKARPALAEAGVEPVACLETEDAENTFPRLPVRAGVQVFVWFARFETAEEEREVDLPMLEHRFTAPTERLRLQPTARSALR</sequence>
<dbReference type="Gene3D" id="3.30.70.100">
    <property type="match status" value="1"/>
</dbReference>
<accession>A0ABN3CL11</accession>
<keyword evidence="3" id="KW-1185">Reference proteome</keyword>
<reference evidence="2 3" key="1">
    <citation type="journal article" date="2019" name="Int. J. Syst. Evol. Microbiol.">
        <title>The Global Catalogue of Microorganisms (GCM) 10K type strain sequencing project: providing services to taxonomists for standard genome sequencing and annotation.</title>
        <authorList>
            <consortium name="The Broad Institute Genomics Platform"/>
            <consortium name="The Broad Institute Genome Sequencing Center for Infectious Disease"/>
            <person name="Wu L."/>
            <person name="Ma J."/>
        </authorList>
    </citation>
    <scope>NUCLEOTIDE SEQUENCE [LARGE SCALE GENOMIC DNA]</scope>
    <source>
        <strain evidence="2 3">JCM 16114</strain>
    </source>
</reference>
<dbReference type="SUPFAM" id="SSF54909">
    <property type="entry name" value="Dimeric alpha+beta barrel"/>
    <property type="match status" value="1"/>
</dbReference>
<dbReference type="Proteomes" id="UP001499843">
    <property type="component" value="Unassembled WGS sequence"/>
</dbReference>
<feature type="domain" description="NIPSNAP" evidence="1">
    <location>
        <begin position="12"/>
        <end position="103"/>
    </location>
</feature>
<evidence type="ECO:0000313" key="2">
    <source>
        <dbReference type="EMBL" id="GAA2210144.1"/>
    </source>
</evidence>
<gene>
    <name evidence="2" type="ORF">GCM10009850_056030</name>
</gene>
<dbReference type="Pfam" id="PF07978">
    <property type="entry name" value="NIPSNAP"/>
    <property type="match status" value="1"/>
</dbReference>
<evidence type="ECO:0000313" key="3">
    <source>
        <dbReference type="Proteomes" id="UP001499843"/>
    </source>
</evidence>
<protein>
    <submittedName>
        <fullName evidence="2">NIPSNAP family protein</fullName>
    </submittedName>
</protein>
<proteinExistence type="predicted"/>
<comment type="caution">
    <text evidence="2">The sequence shown here is derived from an EMBL/GenBank/DDBJ whole genome shotgun (WGS) entry which is preliminary data.</text>
</comment>